<proteinExistence type="predicted"/>
<protein>
    <submittedName>
        <fullName evidence="1">Uncharacterized protein</fullName>
    </submittedName>
</protein>
<reference evidence="1" key="1">
    <citation type="journal article" date="2015" name="Nature">
        <title>Complex archaea that bridge the gap between prokaryotes and eukaryotes.</title>
        <authorList>
            <person name="Spang A."/>
            <person name="Saw J.H."/>
            <person name="Jorgensen S.L."/>
            <person name="Zaremba-Niedzwiedzka K."/>
            <person name="Martijn J."/>
            <person name="Lind A.E."/>
            <person name="van Eijk R."/>
            <person name="Schleper C."/>
            <person name="Guy L."/>
            <person name="Ettema T.J."/>
        </authorList>
    </citation>
    <scope>NUCLEOTIDE SEQUENCE</scope>
</reference>
<dbReference type="AlphaFoldDB" id="A0A0F9CA44"/>
<evidence type="ECO:0000313" key="1">
    <source>
        <dbReference type="EMBL" id="KKK93541.1"/>
    </source>
</evidence>
<name>A0A0F9CA44_9ZZZZ</name>
<comment type="caution">
    <text evidence="1">The sequence shown here is derived from an EMBL/GenBank/DDBJ whole genome shotgun (WGS) entry which is preliminary data.</text>
</comment>
<gene>
    <name evidence="1" type="ORF">LCGC14_2691850</name>
</gene>
<sequence>MKGIEESKGGMDEMVSPLTENEASYSPLQLHFLRRLNRLLRLRQEQAPELNGDGVRLIDRAIYATYCDATDVGVAEEAQSLLRRVPAPSSGRTEA</sequence>
<organism evidence="1">
    <name type="scientific">marine sediment metagenome</name>
    <dbReference type="NCBI Taxonomy" id="412755"/>
    <lineage>
        <taxon>unclassified sequences</taxon>
        <taxon>metagenomes</taxon>
        <taxon>ecological metagenomes</taxon>
    </lineage>
</organism>
<accession>A0A0F9CA44</accession>
<dbReference type="EMBL" id="LAZR01047729">
    <property type="protein sequence ID" value="KKK93541.1"/>
    <property type="molecule type" value="Genomic_DNA"/>
</dbReference>